<dbReference type="AlphaFoldDB" id="A0AB36P215"/>
<sequence>MTNLYLKKTYELEKNENRKKKDVNDNYNLEIENSLKNIKEGKFYTEDQAKEIAKKWARK</sequence>
<reference evidence="2 3" key="2">
    <citation type="submission" date="2016-11" db="EMBL/GenBank/DDBJ databases">
        <authorList>
            <person name="Varghese N."/>
            <person name="Submissions S."/>
        </authorList>
    </citation>
    <scope>NUCLEOTIDE SEQUENCE [LARGE SCALE GENOMIC DNA]</scope>
    <source>
        <strain evidence="2 3">DSM 6368</strain>
    </source>
</reference>
<gene>
    <name evidence="1" type="ORF">B0A72_10135</name>
    <name evidence="2" type="ORF">SAMN05444387_0493</name>
</gene>
<evidence type="ECO:0008006" key="5">
    <source>
        <dbReference type="Google" id="ProtNLM"/>
    </source>
</evidence>
<protein>
    <recommendedName>
        <fullName evidence="5">Transcriptional regulator</fullName>
    </recommendedName>
</protein>
<organism evidence="1 4">
    <name type="scientific">Flavobacterium pectinovorum</name>
    <dbReference type="NCBI Taxonomy" id="29533"/>
    <lineage>
        <taxon>Bacteria</taxon>
        <taxon>Pseudomonadati</taxon>
        <taxon>Bacteroidota</taxon>
        <taxon>Flavobacteriia</taxon>
        <taxon>Flavobacteriales</taxon>
        <taxon>Flavobacteriaceae</taxon>
        <taxon>Flavobacterium</taxon>
    </lineage>
</organism>
<dbReference type="Proteomes" id="UP000184216">
    <property type="component" value="Unassembled WGS sequence"/>
</dbReference>
<name>A0AB36P215_9FLAO</name>
<dbReference type="EMBL" id="FRBX01000001">
    <property type="protein sequence ID" value="SHL39462.1"/>
    <property type="molecule type" value="Genomic_DNA"/>
</dbReference>
<evidence type="ECO:0000313" key="1">
    <source>
        <dbReference type="EMBL" id="OXB04832.1"/>
    </source>
</evidence>
<dbReference type="EMBL" id="MUHB01000008">
    <property type="protein sequence ID" value="OXB04832.1"/>
    <property type="molecule type" value="Genomic_DNA"/>
</dbReference>
<evidence type="ECO:0000313" key="4">
    <source>
        <dbReference type="Proteomes" id="UP000198431"/>
    </source>
</evidence>
<evidence type="ECO:0000313" key="3">
    <source>
        <dbReference type="Proteomes" id="UP000184216"/>
    </source>
</evidence>
<proteinExistence type="predicted"/>
<accession>A0AB36P215</accession>
<dbReference type="Proteomes" id="UP000198431">
    <property type="component" value="Unassembled WGS sequence"/>
</dbReference>
<reference evidence="1 4" key="1">
    <citation type="submission" date="2016-11" db="EMBL/GenBank/DDBJ databases">
        <title>Whole genomes of Flavobacteriaceae.</title>
        <authorList>
            <person name="Stine C."/>
            <person name="Li C."/>
            <person name="Tadesse D."/>
        </authorList>
    </citation>
    <scope>NUCLEOTIDE SEQUENCE [LARGE SCALE GENOMIC DNA]</scope>
    <source>
        <strain evidence="1 4">ATCC 19366</strain>
    </source>
</reference>
<evidence type="ECO:0000313" key="2">
    <source>
        <dbReference type="EMBL" id="SHL39462.1"/>
    </source>
</evidence>
<keyword evidence="3" id="KW-1185">Reference proteome</keyword>
<comment type="caution">
    <text evidence="1">The sequence shown here is derived from an EMBL/GenBank/DDBJ whole genome shotgun (WGS) entry which is preliminary data.</text>
</comment>